<keyword evidence="2 4" id="KW-0378">Hydrolase</keyword>
<evidence type="ECO:0000256" key="6">
    <source>
        <dbReference type="SAM" id="SignalP"/>
    </source>
</evidence>
<dbReference type="GO" id="GO:0005737">
    <property type="term" value="C:cytoplasm"/>
    <property type="evidence" value="ECO:0007669"/>
    <property type="project" value="TreeGrafter"/>
</dbReference>
<dbReference type="Pfam" id="PF03051">
    <property type="entry name" value="Peptidase_C1_2"/>
    <property type="match status" value="1"/>
</dbReference>
<proteinExistence type="inferred from homology"/>
<organism evidence="7 8">
    <name type="scientific">Bacteroides uniformis</name>
    <dbReference type="NCBI Taxonomy" id="820"/>
    <lineage>
        <taxon>Bacteria</taxon>
        <taxon>Pseudomonadati</taxon>
        <taxon>Bacteroidota</taxon>
        <taxon>Bacteroidia</taxon>
        <taxon>Bacteroidales</taxon>
        <taxon>Bacteroidaceae</taxon>
        <taxon>Bacteroides</taxon>
    </lineage>
</organism>
<gene>
    <name evidence="7" type="ORF">GAQ44_23185</name>
</gene>
<dbReference type="RefSeq" id="WP_151876252.1">
    <property type="nucleotide sequence ID" value="NZ_WCTY01000073.1"/>
</dbReference>
<evidence type="ECO:0000256" key="2">
    <source>
        <dbReference type="ARBA" id="ARBA00022801"/>
    </source>
</evidence>
<dbReference type="PANTHER" id="PTHR10363:SF2">
    <property type="entry name" value="BLEOMYCIN HYDROLASE"/>
    <property type="match status" value="1"/>
</dbReference>
<evidence type="ECO:0000256" key="5">
    <source>
        <dbReference type="PIRSR" id="PIRSR005700-1"/>
    </source>
</evidence>
<feature type="active site" evidence="5">
    <location>
        <position position="407"/>
    </location>
</feature>
<evidence type="ECO:0000313" key="7">
    <source>
        <dbReference type="EMBL" id="KAB4179595.1"/>
    </source>
</evidence>
<keyword evidence="1 4" id="KW-0645">Protease</keyword>
<comment type="caution">
    <text evidence="7">The sequence shown here is derived from an EMBL/GenBank/DDBJ whole genome shotgun (WGS) entry which is preliminary data.</text>
</comment>
<dbReference type="GO" id="GO:0009636">
    <property type="term" value="P:response to toxic substance"/>
    <property type="evidence" value="ECO:0007669"/>
    <property type="project" value="TreeGrafter"/>
</dbReference>
<dbReference type="Proteomes" id="UP000487221">
    <property type="component" value="Unassembled WGS sequence"/>
</dbReference>
<evidence type="ECO:0000256" key="4">
    <source>
        <dbReference type="PIRNR" id="PIRNR005700"/>
    </source>
</evidence>
<dbReference type="Gene3D" id="3.90.70.10">
    <property type="entry name" value="Cysteine proteinases"/>
    <property type="match status" value="1"/>
</dbReference>
<dbReference type="PIRSF" id="PIRSF005700">
    <property type="entry name" value="PepC"/>
    <property type="match status" value="1"/>
</dbReference>
<dbReference type="PROSITE" id="PS00139">
    <property type="entry name" value="THIOL_PROTEASE_CYS"/>
    <property type="match status" value="1"/>
</dbReference>
<dbReference type="SUPFAM" id="SSF54001">
    <property type="entry name" value="Cysteine proteinases"/>
    <property type="match status" value="1"/>
</dbReference>
<dbReference type="PANTHER" id="PTHR10363">
    <property type="entry name" value="BLEOMYCIN HYDROLASE"/>
    <property type="match status" value="1"/>
</dbReference>
<reference evidence="7 8" key="1">
    <citation type="journal article" date="2019" name="Nat. Med.">
        <title>A library of human gut bacterial isolates paired with longitudinal multiomics data enables mechanistic microbiome research.</title>
        <authorList>
            <person name="Poyet M."/>
            <person name="Groussin M."/>
            <person name="Gibbons S.M."/>
            <person name="Avila-Pacheco J."/>
            <person name="Jiang X."/>
            <person name="Kearney S.M."/>
            <person name="Perrotta A.R."/>
            <person name="Berdy B."/>
            <person name="Zhao S."/>
            <person name="Lieberman T.D."/>
            <person name="Swanson P.K."/>
            <person name="Smith M."/>
            <person name="Roesemann S."/>
            <person name="Alexander J.E."/>
            <person name="Rich S.A."/>
            <person name="Livny J."/>
            <person name="Vlamakis H."/>
            <person name="Clish C."/>
            <person name="Bullock K."/>
            <person name="Deik A."/>
            <person name="Scott J."/>
            <person name="Pierce K.A."/>
            <person name="Xavier R.J."/>
            <person name="Alm E.J."/>
        </authorList>
    </citation>
    <scope>NUCLEOTIDE SEQUENCE [LARGE SCALE GENOMIC DNA]</scope>
    <source>
        <strain evidence="7 8">BIOML-A19</strain>
    </source>
</reference>
<evidence type="ECO:0000256" key="1">
    <source>
        <dbReference type="ARBA" id="ARBA00022670"/>
    </source>
</evidence>
<feature type="chain" id="PRO_5029888509" description="Aminopeptidase" evidence="6">
    <location>
        <begin position="21"/>
        <end position="466"/>
    </location>
</feature>
<keyword evidence="4" id="KW-0031">Aminopeptidase</keyword>
<dbReference type="InterPro" id="IPR004134">
    <property type="entry name" value="Peptidase_C1B"/>
</dbReference>
<name>A0A7J5GQC8_BACUN</name>
<dbReference type="CDD" id="cd00585">
    <property type="entry name" value="Peptidase_C1B"/>
    <property type="match status" value="1"/>
</dbReference>
<dbReference type="GO" id="GO:0006508">
    <property type="term" value="P:proteolysis"/>
    <property type="evidence" value="ECO:0007669"/>
    <property type="project" value="UniProtKB-KW"/>
</dbReference>
<keyword evidence="6" id="KW-0732">Signal</keyword>
<evidence type="ECO:0000313" key="8">
    <source>
        <dbReference type="Proteomes" id="UP000487221"/>
    </source>
</evidence>
<feature type="active site" evidence="5">
    <location>
        <position position="92"/>
    </location>
</feature>
<dbReference type="AlphaFoldDB" id="A0A7J5GQC8"/>
<protein>
    <recommendedName>
        <fullName evidence="4">Aminopeptidase</fullName>
    </recommendedName>
</protein>
<evidence type="ECO:0000256" key="3">
    <source>
        <dbReference type="ARBA" id="ARBA00022807"/>
    </source>
</evidence>
<accession>A0A7J5GQC8</accession>
<dbReference type="InterPro" id="IPR000169">
    <property type="entry name" value="Pept_cys_AS"/>
</dbReference>
<feature type="signal peptide" evidence="6">
    <location>
        <begin position="1"/>
        <end position="20"/>
    </location>
</feature>
<dbReference type="GO" id="GO:0043418">
    <property type="term" value="P:homocysteine catabolic process"/>
    <property type="evidence" value="ECO:0007669"/>
    <property type="project" value="TreeGrafter"/>
</dbReference>
<dbReference type="InterPro" id="IPR038765">
    <property type="entry name" value="Papain-like_cys_pep_sf"/>
</dbReference>
<feature type="active site" evidence="5">
    <location>
        <position position="385"/>
    </location>
</feature>
<sequence>MKKRFLSVIVLSAALFSVQAQEGKGGISPEMLGQIKQSYQGTAADKALRNAIGNNDIRKLALNQENMQGMDTHFSIKVESKGITDQKSSGRCWLFTGLNVMRAKTLAEYGFQSFEFSEVYPFFWDQLEKANLFLQGIIDTSKSPLTDKTVEWLFQHPLSDGGTFTGVADIVSKYGLVPKDAMPETNSSENTSRMANLISLKLKEYGLQLRDMAAAGAKPEALEKEKTTMLGTIYRMLVLNLGVPPTEFDYVRHDAKGNPVETEHHTPMSFLEKYGDKQLLANYVMLMNDPSREYYKCYEIDYDRHRYDGKNWTYVNLPVEDIKEMAIASLKDSTMMYFSCDVGKFLNSERGLLDVKNYDYESLMGTTFGMDKKQRIQTFSSGSSHAMTLMAVDLNKDGKPVKWMVENSWGAASGYQGHLIMTDEWFNEYMFRLVVETKYVPAKVMELFKQKPVCLPAWDPMFAEEK</sequence>
<dbReference type="GO" id="GO:0070005">
    <property type="term" value="F:cysteine-type aminopeptidase activity"/>
    <property type="evidence" value="ECO:0007669"/>
    <property type="project" value="InterPro"/>
</dbReference>
<comment type="similarity">
    <text evidence="4">Belongs to the peptidase C1 family.</text>
</comment>
<keyword evidence="3 4" id="KW-0788">Thiol protease</keyword>
<dbReference type="EMBL" id="WCTY01000073">
    <property type="protein sequence ID" value="KAB4179595.1"/>
    <property type="molecule type" value="Genomic_DNA"/>
</dbReference>